<name>A0A2P2Q7M1_RHIMU</name>
<dbReference type="AlphaFoldDB" id="A0A2P2Q7M1"/>
<protein>
    <submittedName>
        <fullName evidence="2">Uncharacterized protein</fullName>
    </submittedName>
</protein>
<evidence type="ECO:0000256" key="1">
    <source>
        <dbReference type="SAM" id="MobiDB-lite"/>
    </source>
</evidence>
<evidence type="ECO:0000313" key="2">
    <source>
        <dbReference type="EMBL" id="MBX62954.1"/>
    </source>
</evidence>
<reference evidence="2" key="1">
    <citation type="submission" date="2018-02" db="EMBL/GenBank/DDBJ databases">
        <title>Rhizophora mucronata_Transcriptome.</title>
        <authorList>
            <person name="Meera S.P."/>
            <person name="Sreeshan A."/>
            <person name="Augustine A."/>
        </authorList>
    </citation>
    <scope>NUCLEOTIDE SEQUENCE</scope>
    <source>
        <tissue evidence="2">Leaf</tissue>
    </source>
</reference>
<accession>A0A2P2Q7M1</accession>
<organism evidence="2">
    <name type="scientific">Rhizophora mucronata</name>
    <name type="common">Asiatic mangrove</name>
    <dbReference type="NCBI Taxonomy" id="61149"/>
    <lineage>
        <taxon>Eukaryota</taxon>
        <taxon>Viridiplantae</taxon>
        <taxon>Streptophyta</taxon>
        <taxon>Embryophyta</taxon>
        <taxon>Tracheophyta</taxon>
        <taxon>Spermatophyta</taxon>
        <taxon>Magnoliopsida</taxon>
        <taxon>eudicotyledons</taxon>
        <taxon>Gunneridae</taxon>
        <taxon>Pentapetalae</taxon>
        <taxon>rosids</taxon>
        <taxon>fabids</taxon>
        <taxon>Malpighiales</taxon>
        <taxon>Rhizophoraceae</taxon>
        <taxon>Rhizophora</taxon>
    </lineage>
</organism>
<sequence>MQKSITSMPSKAIMVSKSRNNKKKNHNDTKEELTLSMRAWATEAQNLTSIPLDIILSRDHI</sequence>
<proteinExistence type="predicted"/>
<feature type="region of interest" description="Disordered" evidence="1">
    <location>
        <begin position="1"/>
        <end position="30"/>
    </location>
</feature>
<dbReference type="EMBL" id="GGEC01082470">
    <property type="protein sequence ID" value="MBX62954.1"/>
    <property type="molecule type" value="Transcribed_RNA"/>
</dbReference>